<evidence type="ECO:0000256" key="1">
    <source>
        <dbReference type="SAM" id="MobiDB-lite"/>
    </source>
</evidence>
<organism evidence="2 3">
    <name type="scientific">Murinocardiopsis flavida</name>
    <dbReference type="NCBI Taxonomy" id="645275"/>
    <lineage>
        <taxon>Bacteria</taxon>
        <taxon>Bacillati</taxon>
        <taxon>Actinomycetota</taxon>
        <taxon>Actinomycetes</taxon>
        <taxon>Streptosporangiales</taxon>
        <taxon>Nocardiopsidaceae</taxon>
        <taxon>Murinocardiopsis</taxon>
    </lineage>
</organism>
<accession>A0A2P8DG94</accession>
<keyword evidence="3" id="KW-1185">Reference proteome</keyword>
<evidence type="ECO:0008006" key="4">
    <source>
        <dbReference type="Google" id="ProtNLM"/>
    </source>
</evidence>
<reference evidence="2 3" key="1">
    <citation type="submission" date="2018-03" db="EMBL/GenBank/DDBJ databases">
        <title>Genomic Encyclopedia of Archaeal and Bacterial Type Strains, Phase II (KMG-II): from individual species to whole genera.</title>
        <authorList>
            <person name="Goeker M."/>
        </authorList>
    </citation>
    <scope>NUCLEOTIDE SEQUENCE [LARGE SCALE GENOMIC DNA]</scope>
    <source>
        <strain evidence="2 3">DSM 45312</strain>
    </source>
</reference>
<dbReference type="Proteomes" id="UP000240542">
    <property type="component" value="Unassembled WGS sequence"/>
</dbReference>
<gene>
    <name evidence="2" type="ORF">CLV63_112101</name>
</gene>
<feature type="region of interest" description="Disordered" evidence="1">
    <location>
        <begin position="269"/>
        <end position="294"/>
    </location>
</feature>
<sequence length="376" mass="39771">MHIASDTRPGSPRPNEDVIAVSGPVAVLLDGAGGPAELDNGCSHGTPWYVAALAAHLLSTLNTAPDTELAAALAAAIEAVARAHPGCDLTHPGTPSATVIITRLGDHALDYLVLCDSTLLIETNEGVEVRCDTRIDEVAPQQRRAMDAAPLGSPEHQQHRLAKVGAERAARNREGGFWVAAADPAAAEYALTGSVPAAEVRRYALLTDGAARWHGFGLGDWAALLDLVDRAGTAALLDAVRAAERADPHGRRLPRAKQFDDATALLVTPAPAPLRPEPTPPGQDGRGSRDLKAERRQIRADVEAIAEPARRVRLIDAHLDKVEECIRTLTAQRSALIAELAGEGWTDSAIAALLHISRPRVTQIRGNHRATPSPTS</sequence>
<name>A0A2P8DG94_9ACTN</name>
<evidence type="ECO:0000313" key="2">
    <source>
        <dbReference type="EMBL" id="PSK96219.1"/>
    </source>
</evidence>
<feature type="compositionally biased region" description="Pro residues" evidence="1">
    <location>
        <begin position="270"/>
        <end position="281"/>
    </location>
</feature>
<protein>
    <recommendedName>
        <fullName evidence="4">Protein phosphatase 2C-like protein</fullName>
    </recommendedName>
</protein>
<dbReference type="EMBL" id="PYGA01000012">
    <property type="protein sequence ID" value="PSK96219.1"/>
    <property type="molecule type" value="Genomic_DNA"/>
</dbReference>
<dbReference type="RefSeq" id="WP_211301347.1">
    <property type="nucleotide sequence ID" value="NZ_PYGA01000012.1"/>
</dbReference>
<proteinExistence type="predicted"/>
<dbReference type="AlphaFoldDB" id="A0A2P8DG94"/>
<comment type="caution">
    <text evidence="2">The sequence shown here is derived from an EMBL/GenBank/DDBJ whole genome shotgun (WGS) entry which is preliminary data.</text>
</comment>
<evidence type="ECO:0000313" key="3">
    <source>
        <dbReference type="Proteomes" id="UP000240542"/>
    </source>
</evidence>